<dbReference type="RefSeq" id="WP_169864392.1">
    <property type="nucleotide sequence ID" value="NZ_JAAQYN010000004.1"/>
</dbReference>
<organism evidence="1 2">
    <name type="scientific">Pseudomonas gessardii</name>
    <dbReference type="NCBI Taxonomy" id="78544"/>
    <lineage>
        <taxon>Bacteria</taxon>
        <taxon>Pseudomonadati</taxon>
        <taxon>Pseudomonadota</taxon>
        <taxon>Gammaproteobacteria</taxon>
        <taxon>Pseudomonadales</taxon>
        <taxon>Pseudomonadaceae</taxon>
        <taxon>Pseudomonas</taxon>
    </lineage>
</organism>
<sequence length="175" mass="19325">MNREKAHAARYRSGKLSKFILGTLLLLGAALLSAQALAIREEQVFDVSVTIPTADFYVVPINSQFLEREQEMAWNLVTRTLKPLREHFDVKNSAGGIVARLGQLPTLSNGRRQILLNVSFNGQWLELTDSLVVPADEARAGKRVLLEIAAVEPPDGYVPGDYFGSVHLIFDALLP</sequence>
<dbReference type="EMBL" id="WKED01000011">
    <property type="protein sequence ID" value="MCF5106970.1"/>
    <property type="molecule type" value="Genomic_DNA"/>
</dbReference>
<gene>
    <name evidence="1" type="ORF">GIW56_08985</name>
</gene>
<evidence type="ECO:0000313" key="1">
    <source>
        <dbReference type="EMBL" id="MCF5106970.1"/>
    </source>
</evidence>
<proteinExistence type="predicted"/>
<comment type="caution">
    <text evidence="1">The sequence shown here is derived from an EMBL/GenBank/DDBJ whole genome shotgun (WGS) entry which is preliminary data.</text>
</comment>
<evidence type="ECO:0000313" key="2">
    <source>
        <dbReference type="Proteomes" id="UP000814003"/>
    </source>
</evidence>
<reference evidence="1 2" key="1">
    <citation type="submission" date="2019-11" db="EMBL/GenBank/DDBJ databases">
        <title>Epiphytic Pseudomonas syringae from cherry orchards.</title>
        <authorList>
            <person name="Hulin M.T."/>
        </authorList>
    </citation>
    <scope>NUCLEOTIDE SEQUENCE [LARGE SCALE GENOMIC DNA]</scope>
    <source>
        <strain evidence="1 2">PA-6-5B</strain>
    </source>
</reference>
<protein>
    <submittedName>
        <fullName evidence="1">Adhesin</fullName>
    </submittedName>
</protein>
<dbReference type="Gene3D" id="2.60.40.2040">
    <property type="entry name" value="CFA/I fimbrial subunit E, pilin domain"/>
    <property type="match status" value="1"/>
</dbReference>
<dbReference type="InterPro" id="IPR007540">
    <property type="entry name" value="Fimbrial_CS1-type"/>
</dbReference>
<accession>A0ABS9F6I3</accession>
<name>A0ABS9F6I3_9PSED</name>
<dbReference type="Pfam" id="PF04449">
    <property type="entry name" value="Fimbrial_CS1"/>
    <property type="match status" value="1"/>
</dbReference>
<dbReference type="Proteomes" id="UP000814003">
    <property type="component" value="Unassembled WGS sequence"/>
</dbReference>
<keyword evidence="2" id="KW-1185">Reference proteome</keyword>